<keyword evidence="2" id="KW-0378">Hydrolase</keyword>
<accession>A0A6J4P3Q4</accession>
<dbReference type="GO" id="GO:0005509">
    <property type="term" value="F:calcium ion binding"/>
    <property type="evidence" value="ECO:0007669"/>
    <property type="project" value="InterPro"/>
</dbReference>
<dbReference type="InterPro" id="IPR011049">
    <property type="entry name" value="Serralysin-like_metalloprot_C"/>
</dbReference>
<sequence>MDIRSGDGPDSIQSHLGARRRHVVDGGRGDDVLALFAPRSRFDHSSRWLVDVPREKILVDGRRALVYRAVEGLGLSGSGGRLTFLGGPGRDGLSVPRAMRLEAFGGPGRDTLTGGRLADRLVGGPGRDLLIGNDGRDHCLEGERLRSCEVRR</sequence>
<protein>
    <submittedName>
        <fullName evidence="2">Alkaline phosphatase</fullName>
        <ecNumber evidence="2">3.1.3.1</ecNumber>
    </submittedName>
</protein>
<dbReference type="InterPro" id="IPR001343">
    <property type="entry name" value="Hemolysn_Ca-bd"/>
</dbReference>
<dbReference type="Gene3D" id="2.150.10.10">
    <property type="entry name" value="Serralysin-like metalloprotease, C-terminal"/>
    <property type="match status" value="1"/>
</dbReference>
<dbReference type="SUPFAM" id="SSF51120">
    <property type="entry name" value="beta-Roll"/>
    <property type="match status" value="1"/>
</dbReference>
<dbReference type="PRINTS" id="PR00313">
    <property type="entry name" value="CABNDNGRPT"/>
</dbReference>
<evidence type="ECO:0000256" key="1">
    <source>
        <dbReference type="SAM" id="MobiDB-lite"/>
    </source>
</evidence>
<evidence type="ECO:0000313" key="2">
    <source>
        <dbReference type="EMBL" id="CAA9403571.1"/>
    </source>
</evidence>
<name>A0A6J4P3Q4_9ACTN</name>
<dbReference type="EC" id="3.1.3.1" evidence="2"/>
<proteinExistence type="predicted"/>
<gene>
    <name evidence="2" type="ORF">AVDCRST_MAG32-3112</name>
</gene>
<dbReference type="Pfam" id="PF00353">
    <property type="entry name" value="HemolysinCabind"/>
    <property type="match status" value="1"/>
</dbReference>
<feature type="region of interest" description="Disordered" evidence="1">
    <location>
        <begin position="1"/>
        <end position="20"/>
    </location>
</feature>
<dbReference type="EMBL" id="CADCUM010000124">
    <property type="protein sequence ID" value="CAA9403571.1"/>
    <property type="molecule type" value="Genomic_DNA"/>
</dbReference>
<reference evidence="2" key="1">
    <citation type="submission" date="2020-02" db="EMBL/GenBank/DDBJ databases">
        <authorList>
            <person name="Meier V. D."/>
        </authorList>
    </citation>
    <scope>NUCLEOTIDE SEQUENCE</scope>
    <source>
        <strain evidence="2">AVDCRST_MAG32</strain>
    </source>
</reference>
<dbReference type="GO" id="GO:0004035">
    <property type="term" value="F:alkaline phosphatase activity"/>
    <property type="evidence" value="ECO:0007669"/>
    <property type="project" value="UniProtKB-EC"/>
</dbReference>
<dbReference type="AlphaFoldDB" id="A0A6J4P3Q4"/>
<organism evidence="2">
    <name type="scientific">uncultured Nocardioides sp</name>
    <dbReference type="NCBI Taxonomy" id="198441"/>
    <lineage>
        <taxon>Bacteria</taxon>
        <taxon>Bacillati</taxon>
        <taxon>Actinomycetota</taxon>
        <taxon>Actinomycetes</taxon>
        <taxon>Propionibacteriales</taxon>
        <taxon>Nocardioidaceae</taxon>
        <taxon>Nocardioides</taxon>
        <taxon>environmental samples</taxon>
    </lineage>
</organism>